<keyword evidence="2" id="KW-1185">Reference proteome</keyword>
<dbReference type="KEGG" id="vg:26613370"/>
<dbReference type="EMBL" id="KT001918">
    <property type="protein sequence ID" value="AKU44491.1"/>
    <property type="molecule type" value="Genomic_DNA"/>
</dbReference>
<dbReference type="Proteomes" id="UP000203408">
    <property type="component" value="Segment"/>
</dbReference>
<dbReference type="GeneID" id="26613370"/>
<protein>
    <submittedName>
        <fullName evidence="1">Uncharacterized protein</fullName>
    </submittedName>
</protein>
<evidence type="ECO:0000313" key="2">
    <source>
        <dbReference type="Proteomes" id="UP000203408"/>
    </source>
</evidence>
<proteinExistence type="predicted"/>
<gene>
    <name evidence="1" type="ORF">CPT_Matisse187</name>
</gene>
<accession>A0A0K1LPK1</accession>
<name>A0A0K1LPK1_9CAUD</name>
<dbReference type="Gene3D" id="2.10.230.10">
    <property type="entry name" value="Heat shock protein DnaJ, cysteine-rich domain"/>
    <property type="match status" value="1"/>
</dbReference>
<dbReference type="RefSeq" id="YP_009194431.1">
    <property type="nucleotide sequence ID" value="NC_028750.1"/>
</dbReference>
<reference evidence="1 2" key="1">
    <citation type="journal article" date="2015" name="Genome Announc.">
        <title>Complete Genome Sequence of Carbapenemase-Producing Klebsiella pneumoniae Myophage Matisse.</title>
        <authorList>
            <person name="Provasek V.E."/>
            <person name="Lessor L.E."/>
            <person name="Cahill J.L."/>
            <person name="Rasche E.S."/>
            <person name="Kuty Everett G.F."/>
        </authorList>
    </citation>
    <scope>NUCLEOTIDE SEQUENCE [LARGE SCALE GENOMIC DNA]</scope>
</reference>
<sequence>MAKPSGKKYNVIDVYRMTLKDFENMCRAYGSSTTLRELAESAKKERPHVCPKCNGKGYETIRYNAYPSGLPDSGWVEDMKDFNKECDLCNGHGRTKDKFVAKPVKVEYVKS</sequence>
<organism evidence="1 2">
    <name type="scientific">Klebsiella phage Matisse</name>
    <dbReference type="NCBI Taxonomy" id="1675607"/>
    <lineage>
        <taxon>Viruses</taxon>
        <taxon>Duplodnaviria</taxon>
        <taxon>Heunggongvirae</taxon>
        <taxon>Uroviricota</taxon>
        <taxon>Caudoviricetes</taxon>
        <taxon>Pantevenvirales</taxon>
        <taxon>Straboviridae</taxon>
        <taxon>Slopekvirus</taxon>
        <taxon>Slopekvirus matisse</taxon>
    </lineage>
</organism>
<evidence type="ECO:0000313" key="1">
    <source>
        <dbReference type="EMBL" id="AKU44491.1"/>
    </source>
</evidence>